<sequence length="174" mass="20037">MRQFNFVYSQLVTQEKDFLGMVAYAIYKNQKIEWVKDFRARNNNQDPSDAELDIFHNFANMPSQIKQYKDQALALIEEFNWQALENEIEQYRNEILQSAVIKAVTPGWIKRIFEYGISSFVSSIITLALAFFIWLAAKGPEKLISEATAELKAKYVQIQPESVAEKEAPSATSQ</sequence>
<keyword evidence="1" id="KW-0472">Membrane</keyword>
<accession>A0A266LLW2</accession>
<reference evidence="2 3" key="1">
    <citation type="submission" date="2017-08" db="EMBL/GenBank/DDBJ databases">
        <title>Genomic and metabolic characterisation of spoilage-associated Pseudomonas species.</title>
        <authorList>
            <person name="Stanborough T."/>
            <person name="Fegan N."/>
            <person name="Powell S.M."/>
            <person name="Singh T."/>
            <person name="Tamplin M.L."/>
            <person name="Chandry P.S."/>
        </authorList>
    </citation>
    <scope>NUCLEOTIDE SEQUENCE [LARGE SCALE GENOMIC DNA]</scope>
    <source>
        <strain evidence="2 3">F1820</strain>
    </source>
</reference>
<dbReference type="EMBL" id="NQKL01000041">
    <property type="protein sequence ID" value="OZY39021.1"/>
    <property type="molecule type" value="Genomic_DNA"/>
</dbReference>
<keyword evidence="1" id="KW-0812">Transmembrane</keyword>
<feature type="transmembrane region" description="Helical" evidence="1">
    <location>
        <begin position="112"/>
        <end position="137"/>
    </location>
</feature>
<comment type="caution">
    <text evidence="2">The sequence shown here is derived from an EMBL/GenBank/DDBJ whole genome shotgun (WGS) entry which is preliminary data.</text>
</comment>
<organism evidence="2 3">
    <name type="scientific">Pseudomonas fragi</name>
    <dbReference type="NCBI Taxonomy" id="296"/>
    <lineage>
        <taxon>Bacteria</taxon>
        <taxon>Pseudomonadati</taxon>
        <taxon>Pseudomonadota</taxon>
        <taxon>Gammaproteobacteria</taxon>
        <taxon>Pseudomonadales</taxon>
        <taxon>Pseudomonadaceae</taxon>
        <taxon>Pseudomonas</taxon>
    </lineage>
</organism>
<evidence type="ECO:0000256" key="1">
    <source>
        <dbReference type="SAM" id="Phobius"/>
    </source>
</evidence>
<keyword evidence="1" id="KW-1133">Transmembrane helix</keyword>
<name>A0A266LLW2_PSEFR</name>
<proteinExistence type="predicted"/>
<evidence type="ECO:0000313" key="2">
    <source>
        <dbReference type="EMBL" id="OZY39021.1"/>
    </source>
</evidence>
<evidence type="ECO:0000313" key="3">
    <source>
        <dbReference type="Proteomes" id="UP000216113"/>
    </source>
</evidence>
<dbReference type="Proteomes" id="UP000216113">
    <property type="component" value="Unassembled WGS sequence"/>
</dbReference>
<dbReference type="AlphaFoldDB" id="A0A266LLW2"/>
<gene>
    <name evidence="2" type="ORF">CJF43_24395</name>
</gene>
<protein>
    <submittedName>
        <fullName evidence="2">Uncharacterized protein</fullName>
    </submittedName>
</protein>
<dbReference type="RefSeq" id="WP_095031327.1">
    <property type="nucleotide sequence ID" value="NZ_NQKL01000041.1"/>
</dbReference>